<evidence type="ECO:0000313" key="5">
    <source>
        <dbReference type="EMBL" id="KAL0278281.1"/>
    </source>
</evidence>
<feature type="domain" description="G-patch" evidence="3">
    <location>
        <begin position="82"/>
        <end position="128"/>
    </location>
</feature>
<dbReference type="InterPro" id="IPR025816">
    <property type="entry name" value="RrmJ-type_MeTrfase"/>
</dbReference>
<feature type="compositionally biased region" description="Polar residues" evidence="2">
    <location>
        <begin position="1"/>
        <end position="10"/>
    </location>
</feature>
<dbReference type="EMBL" id="JARGDH010000001">
    <property type="protein sequence ID" value="KAL0278281.1"/>
    <property type="molecule type" value="Genomic_DNA"/>
</dbReference>
<comment type="function">
    <text evidence="1">S-adenosyl-L-methionine-dependent methyltransferase that mediates RNA cap1 2'-O-ribose methylation to the 5'-cap structure of RNAs. Methylates the ribose of the first nucleotide of a m(7)GpppG-capped mRNA to produce m(7)GpppNmp (cap1).</text>
</comment>
<dbReference type="Pfam" id="PF01728">
    <property type="entry name" value="FtsJ"/>
    <property type="match status" value="1"/>
</dbReference>
<dbReference type="SUPFAM" id="SSF53335">
    <property type="entry name" value="S-adenosyl-L-methionine-dependent methyltransferases"/>
    <property type="match status" value="1"/>
</dbReference>
<dbReference type="InterPro" id="IPR050851">
    <property type="entry name" value="mRNA_Cap_2O-Ribose_MeTrfase"/>
</dbReference>
<keyword evidence="1" id="KW-0808">Transferase</keyword>
<accession>A0AAW2I8N7</accession>
<dbReference type="GO" id="GO:0005634">
    <property type="term" value="C:nucleus"/>
    <property type="evidence" value="ECO:0007669"/>
    <property type="project" value="UniProtKB-SubCell"/>
</dbReference>
<evidence type="ECO:0000259" key="4">
    <source>
        <dbReference type="PROSITE" id="PS51613"/>
    </source>
</evidence>
<reference evidence="5" key="1">
    <citation type="journal article" date="2024" name="Gigascience">
        <title>Chromosome-level genome of the poultry shaft louse Menopon gallinae provides insight into the host-switching and adaptive evolution of parasitic lice.</title>
        <authorList>
            <person name="Xu Y."/>
            <person name="Ma L."/>
            <person name="Liu S."/>
            <person name="Liang Y."/>
            <person name="Liu Q."/>
            <person name="He Z."/>
            <person name="Tian L."/>
            <person name="Duan Y."/>
            <person name="Cai W."/>
            <person name="Li H."/>
            <person name="Song F."/>
        </authorList>
    </citation>
    <scope>NUCLEOTIDE SEQUENCE</scope>
    <source>
        <strain evidence="5">Cailab_2023a</strain>
    </source>
</reference>
<dbReference type="GO" id="GO:0003676">
    <property type="term" value="F:nucleic acid binding"/>
    <property type="evidence" value="ECO:0007669"/>
    <property type="project" value="UniProtKB-UniRule"/>
</dbReference>
<sequence length="827" mass="95763">MSNCSESYRQSDYEQMCSYGGDDGNEQDGESSENYESNENEEEYQESLPNKRARFDNYSDYQFGKHSINENDNTNESKPCSSQGKAARIMAKSGYQPGKGLGKHGQGIVEPVKASEQKGRSGFGFVPRDYKDEITIDPEKEKISVFEQAFWLENRYSEDDILSTEQLKDWLKIGPEKLNIDDEVHFCNPTVLHDVLEAKFELGNVNDVTKIRGRCNPFETIGKGIFLNRAAMKMANMNRVFDFMFTDPKDKEGKNIVQEQDLLYFADVCAGPGGFSEYIFYKKKWRAKGFGFTLANENDFELEKFFAGPSETFEPHYGFVPQDAERGDGDIFKAENIESFSSFVLANTDGEGVHLMMADGGFQVNEKSIQEIVSKQLYLCQCLVALRIIRTNGNFVVKLFDIFTPFSVGLIYLMYRCFDRISIHKPNSSRPGNSERYLICQYKKENCTDLIDHLMKVNEILCKRFETKKDVLELVPLDVLKGDETFFEYIYESNNRIGERQVHHLKNIVIYANRTDLVDSRQEKFQRECLEYWDIPNEARTDPNKGEPHSKIRELFSNRTSEIDSLNTKPKKIPNFGALKEEIKSELNWYWEVVGNGDNDGKLSLYLGLGRNNVYRLENQRWNKVKDNSNFKLPGGTLVYGELVDEYVVNSNNIRAQYRRTAFHIVDGLFLGGEDIRRKQITDRIKLCSLFAKALRKSNMIYRAKKLYNFTEMPRVLPAALQRRKLKSNKNVIGFVIDKDQFIVPEGILCFCGTSEGWCLYKSKQHVGHLYYYNRSDESTVWQNEASERYEKAARPWNSFRECYEKRLALWIDDRTLNDLLESYPSQ</sequence>
<keyword evidence="1" id="KW-0507">mRNA processing</keyword>
<dbReference type="Gene3D" id="3.40.50.12760">
    <property type="match status" value="1"/>
</dbReference>
<dbReference type="GO" id="GO:0016556">
    <property type="term" value="P:mRNA modification"/>
    <property type="evidence" value="ECO:0007669"/>
    <property type="project" value="UniProtKB-UniRule"/>
</dbReference>
<name>A0AAW2I8N7_9NEOP</name>
<keyword evidence="1" id="KW-0506">mRNA capping</keyword>
<comment type="subcellular location">
    <subcellularLocation>
        <location evidence="1">Nucleus</location>
    </subcellularLocation>
</comment>
<keyword evidence="1" id="KW-0949">S-adenosyl-L-methionine</keyword>
<dbReference type="GO" id="GO:0004483">
    <property type="term" value="F:methyltransferase cap1 activity"/>
    <property type="evidence" value="ECO:0007669"/>
    <property type="project" value="UniProtKB-UniRule"/>
</dbReference>
<gene>
    <name evidence="5" type="ORF">PYX00_000138</name>
</gene>
<comment type="catalytic activity">
    <reaction evidence="1">
        <text>a 5'-end (N(7)-methyl 5'-triphosphoguanosine)-ribonucleoside in mRNA + S-adenosyl-L-methionine = a 5'-end (N(7)-methyl 5'-triphosphoguanosine)-(2'-O-methyl-ribonucleoside) in mRNA + S-adenosyl-L-homocysteine + H(+)</text>
        <dbReference type="Rhea" id="RHEA:67020"/>
        <dbReference type="Rhea" id="RHEA-COMP:17167"/>
        <dbReference type="Rhea" id="RHEA-COMP:17168"/>
        <dbReference type="ChEBI" id="CHEBI:15378"/>
        <dbReference type="ChEBI" id="CHEBI:57856"/>
        <dbReference type="ChEBI" id="CHEBI:59789"/>
        <dbReference type="ChEBI" id="CHEBI:156461"/>
        <dbReference type="ChEBI" id="CHEBI:167609"/>
        <dbReference type="EC" id="2.1.1.57"/>
    </reaction>
</comment>
<protein>
    <recommendedName>
        <fullName evidence="1">Cap-specific mRNA (nucleoside-2'-O-)-methyltransferase 1</fullName>
        <ecNumber evidence="1">2.1.1.57</ecNumber>
    </recommendedName>
    <alternativeName>
        <fullName evidence="1">Cap1 2'O-ribose methyltransferase 1</fullName>
    </alternativeName>
</protein>
<evidence type="ECO:0000256" key="1">
    <source>
        <dbReference type="RuleBase" id="RU368012"/>
    </source>
</evidence>
<dbReference type="GO" id="GO:0005737">
    <property type="term" value="C:cytoplasm"/>
    <property type="evidence" value="ECO:0007669"/>
    <property type="project" value="TreeGrafter"/>
</dbReference>
<dbReference type="PANTHER" id="PTHR16121">
    <property type="entry name" value="CAP-SPECIFIC MRNA (NUCLEOSIDE-2'-O-)-METHYLTRANSFERASE 1-RELATED"/>
    <property type="match status" value="1"/>
</dbReference>
<dbReference type="PROSITE" id="PS51613">
    <property type="entry name" value="SAM_MT_RRMJ"/>
    <property type="match status" value="1"/>
</dbReference>
<organism evidence="5">
    <name type="scientific">Menopon gallinae</name>
    <name type="common">poultry shaft louse</name>
    <dbReference type="NCBI Taxonomy" id="328185"/>
    <lineage>
        <taxon>Eukaryota</taxon>
        <taxon>Metazoa</taxon>
        <taxon>Ecdysozoa</taxon>
        <taxon>Arthropoda</taxon>
        <taxon>Hexapoda</taxon>
        <taxon>Insecta</taxon>
        <taxon>Pterygota</taxon>
        <taxon>Neoptera</taxon>
        <taxon>Paraneoptera</taxon>
        <taxon>Psocodea</taxon>
        <taxon>Troctomorpha</taxon>
        <taxon>Phthiraptera</taxon>
        <taxon>Amblycera</taxon>
        <taxon>Menoponidae</taxon>
        <taxon>Menopon</taxon>
    </lineage>
</organism>
<dbReference type="AlphaFoldDB" id="A0AAW2I8N7"/>
<dbReference type="PANTHER" id="PTHR16121:SF0">
    <property type="entry name" value="CAP-SPECIFIC MRNA (NUCLEOSIDE-2'-O-)-METHYLTRANSFERASE 1"/>
    <property type="match status" value="1"/>
</dbReference>
<dbReference type="FunFam" id="3.40.50.12760:FF:000004">
    <property type="entry name" value="FtsJ-like methyltransferase"/>
    <property type="match status" value="1"/>
</dbReference>
<feature type="domain" description="RrmJ-type SAM-dependent 2'-O-MTase" evidence="4">
    <location>
        <begin position="225"/>
        <end position="444"/>
    </location>
</feature>
<dbReference type="SMART" id="SM00443">
    <property type="entry name" value="G_patch"/>
    <property type="match status" value="1"/>
</dbReference>
<dbReference type="PROSITE" id="PS50174">
    <property type="entry name" value="G_PATCH"/>
    <property type="match status" value="1"/>
</dbReference>
<dbReference type="GO" id="GO:0006370">
    <property type="term" value="P:7-methylguanosine mRNA capping"/>
    <property type="evidence" value="ECO:0007669"/>
    <property type="project" value="UniProtKB-UniRule"/>
</dbReference>
<keyword evidence="1" id="KW-0539">Nucleus</keyword>
<feature type="compositionally biased region" description="Polar residues" evidence="2">
    <location>
        <begin position="70"/>
        <end position="84"/>
    </location>
</feature>
<keyword evidence="1" id="KW-0489">Methyltransferase</keyword>
<proteinExistence type="predicted"/>
<dbReference type="InterPro" id="IPR002877">
    <property type="entry name" value="RNA_MeTrfase_FtsJ_dom"/>
</dbReference>
<feature type="compositionally biased region" description="Acidic residues" evidence="2">
    <location>
        <begin position="23"/>
        <end position="45"/>
    </location>
</feature>
<feature type="region of interest" description="Disordered" evidence="2">
    <location>
        <begin position="1"/>
        <end position="84"/>
    </location>
</feature>
<dbReference type="Pfam" id="PF01585">
    <property type="entry name" value="G-patch"/>
    <property type="match status" value="1"/>
</dbReference>
<evidence type="ECO:0000259" key="3">
    <source>
        <dbReference type="PROSITE" id="PS50174"/>
    </source>
</evidence>
<dbReference type="EC" id="2.1.1.57" evidence="1"/>
<dbReference type="InterPro" id="IPR029063">
    <property type="entry name" value="SAM-dependent_MTases_sf"/>
</dbReference>
<comment type="caution">
    <text evidence="5">The sequence shown here is derived from an EMBL/GenBank/DDBJ whole genome shotgun (WGS) entry which is preliminary data.</text>
</comment>
<dbReference type="InterPro" id="IPR000467">
    <property type="entry name" value="G_patch_dom"/>
</dbReference>
<dbReference type="GO" id="GO:0032259">
    <property type="term" value="P:methylation"/>
    <property type="evidence" value="ECO:0007669"/>
    <property type="project" value="UniProtKB-KW"/>
</dbReference>
<evidence type="ECO:0000256" key="2">
    <source>
        <dbReference type="SAM" id="MobiDB-lite"/>
    </source>
</evidence>